<dbReference type="InterPro" id="IPR014752">
    <property type="entry name" value="Arrestin-like_C"/>
</dbReference>
<reference evidence="3" key="1">
    <citation type="submission" date="2021-02" db="EMBL/GenBank/DDBJ databases">
        <authorList>
            <person name="Nowell W R."/>
        </authorList>
    </citation>
    <scope>NUCLEOTIDE SEQUENCE</scope>
</reference>
<dbReference type="AlphaFoldDB" id="A0A815AG01"/>
<keyword evidence="4" id="KW-1185">Reference proteome</keyword>
<dbReference type="InterPro" id="IPR011022">
    <property type="entry name" value="Arrestin_C-like"/>
</dbReference>
<comment type="caution">
    <text evidence="3">The sequence shown here is derived from an EMBL/GenBank/DDBJ whole genome shotgun (WGS) entry which is preliminary data.</text>
</comment>
<dbReference type="Proteomes" id="UP000663832">
    <property type="component" value="Unassembled WGS sequence"/>
</dbReference>
<dbReference type="Pfam" id="PF02752">
    <property type="entry name" value="Arrestin_C"/>
    <property type="match status" value="1"/>
</dbReference>
<feature type="domain" description="Arrestin C-terminal-like" evidence="2">
    <location>
        <begin position="173"/>
        <end position="308"/>
    </location>
</feature>
<evidence type="ECO:0000313" key="4">
    <source>
        <dbReference type="Proteomes" id="UP000663832"/>
    </source>
</evidence>
<dbReference type="Gene3D" id="2.60.40.640">
    <property type="match status" value="1"/>
</dbReference>
<dbReference type="PANTHER" id="PTHR11188">
    <property type="entry name" value="ARRESTIN DOMAIN CONTAINING PROTEIN"/>
    <property type="match status" value="1"/>
</dbReference>
<dbReference type="Pfam" id="PF00339">
    <property type="entry name" value="Arrestin_N"/>
    <property type="match status" value="1"/>
</dbReference>
<dbReference type="GO" id="GO:0005737">
    <property type="term" value="C:cytoplasm"/>
    <property type="evidence" value="ECO:0007669"/>
    <property type="project" value="TreeGrafter"/>
</dbReference>
<dbReference type="InterPro" id="IPR050357">
    <property type="entry name" value="Arrestin_domain-protein"/>
</dbReference>
<protein>
    <recommendedName>
        <fullName evidence="2">Arrestin C-terminal-like domain-containing protein</fullName>
    </recommendedName>
</protein>
<dbReference type="SMART" id="SM01017">
    <property type="entry name" value="Arrestin_C"/>
    <property type="match status" value="1"/>
</dbReference>
<sequence length="370" mass="41932">MGSSSSSLTIELNRDPPLYYGGELLKGVVRLQPDDVQFNAKELSLKVEGKTVGNDLVQHTVLIGVDYTNIEVKECIFFKKHIILAKPTPGEDKFLVSKNQNTWTFEIELPTYAPPTFSLLQNLYQYQHQPAVHFIVEANLKKSFSSLTNTKAIIFRPSVFIKTRTPASWSIINRQMIQLNIHIPQGIAYVSGEIINGIIEFNNPRHIRIKRIECKVLQTLIVGYGSYTGSIVKFNVPKISDTTEEIRKETFQIQLPQDLPPSYNYSPNEQSQHKATIVEYSLSFMVRVIGILSDIEVVKPLLIGTNPCKYEENGTIILKDKRPPKQLPPISTQQSIDKTTATIPLITKEHSSQTREYNNYATNIILKNET</sequence>
<name>A0A815AG01_9BILA</name>
<proteinExistence type="inferred from homology"/>
<dbReference type="InterPro" id="IPR014756">
    <property type="entry name" value="Ig_E-set"/>
</dbReference>
<dbReference type="EMBL" id="CAJNOM010000226">
    <property type="protein sequence ID" value="CAF1255378.1"/>
    <property type="molecule type" value="Genomic_DNA"/>
</dbReference>
<evidence type="ECO:0000313" key="3">
    <source>
        <dbReference type="EMBL" id="CAF1255378.1"/>
    </source>
</evidence>
<dbReference type="InterPro" id="IPR011021">
    <property type="entry name" value="Arrestin-like_N"/>
</dbReference>
<dbReference type="PANTHER" id="PTHR11188:SF17">
    <property type="entry name" value="FI21816P1"/>
    <property type="match status" value="1"/>
</dbReference>
<organism evidence="3 4">
    <name type="scientific">Adineta steineri</name>
    <dbReference type="NCBI Taxonomy" id="433720"/>
    <lineage>
        <taxon>Eukaryota</taxon>
        <taxon>Metazoa</taxon>
        <taxon>Spiralia</taxon>
        <taxon>Gnathifera</taxon>
        <taxon>Rotifera</taxon>
        <taxon>Eurotatoria</taxon>
        <taxon>Bdelloidea</taxon>
        <taxon>Adinetida</taxon>
        <taxon>Adinetidae</taxon>
        <taxon>Adineta</taxon>
    </lineage>
</organism>
<dbReference type="OrthoDB" id="10281576at2759"/>
<comment type="similarity">
    <text evidence="1">Belongs to the arrestin family.</text>
</comment>
<evidence type="ECO:0000259" key="2">
    <source>
        <dbReference type="SMART" id="SM01017"/>
    </source>
</evidence>
<dbReference type="SUPFAM" id="SSF81296">
    <property type="entry name" value="E set domains"/>
    <property type="match status" value="1"/>
</dbReference>
<dbReference type="GO" id="GO:0015031">
    <property type="term" value="P:protein transport"/>
    <property type="evidence" value="ECO:0007669"/>
    <property type="project" value="TreeGrafter"/>
</dbReference>
<gene>
    <name evidence="3" type="ORF">QVE165_LOCUS28745</name>
</gene>
<accession>A0A815AG01</accession>
<evidence type="ECO:0000256" key="1">
    <source>
        <dbReference type="ARBA" id="ARBA00005298"/>
    </source>
</evidence>